<dbReference type="RefSeq" id="XP_040645577.1">
    <property type="nucleotide sequence ID" value="XM_040791500.1"/>
</dbReference>
<evidence type="ECO:0008006" key="3">
    <source>
        <dbReference type="Google" id="ProtNLM"/>
    </source>
</evidence>
<name>A0A135LDI9_PENPA</name>
<evidence type="ECO:0000313" key="2">
    <source>
        <dbReference type="Proteomes" id="UP000070168"/>
    </source>
</evidence>
<dbReference type="OrthoDB" id="5402033at2759"/>
<dbReference type="InterPro" id="IPR032675">
    <property type="entry name" value="LRR_dom_sf"/>
</dbReference>
<keyword evidence="2" id="KW-1185">Reference proteome</keyword>
<protein>
    <recommendedName>
        <fullName evidence="3">F-box domain-containing protein</fullName>
    </recommendedName>
</protein>
<dbReference type="GeneID" id="63706800"/>
<organism evidence="1 2">
    <name type="scientific">Penicillium patulum</name>
    <name type="common">Penicillium griseofulvum</name>
    <dbReference type="NCBI Taxonomy" id="5078"/>
    <lineage>
        <taxon>Eukaryota</taxon>
        <taxon>Fungi</taxon>
        <taxon>Dikarya</taxon>
        <taxon>Ascomycota</taxon>
        <taxon>Pezizomycotina</taxon>
        <taxon>Eurotiomycetes</taxon>
        <taxon>Eurotiomycetidae</taxon>
        <taxon>Eurotiales</taxon>
        <taxon>Aspergillaceae</taxon>
        <taxon>Penicillium</taxon>
    </lineage>
</organism>
<reference evidence="1 2" key="1">
    <citation type="journal article" date="2016" name="BMC Genomics">
        <title>Genome sequencing and secondary metabolism of the postharvest pathogen Penicillium griseofulvum.</title>
        <authorList>
            <person name="Banani H."/>
            <person name="Marcet-Houben M."/>
            <person name="Ballester A.R."/>
            <person name="Abbruscato P."/>
            <person name="Gonzalez-Candelas L."/>
            <person name="Gabaldon T."/>
            <person name="Spadaro D."/>
        </authorList>
    </citation>
    <scope>NUCLEOTIDE SEQUENCE [LARGE SCALE GENOMIC DNA]</scope>
    <source>
        <strain evidence="1 2">PG3</strain>
    </source>
</reference>
<dbReference type="STRING" id="5078.A0A135LDI9"/>
<accession>A0A135LDI9</accession>
<sequence length="413" mass="47017">MPNPADLPLELFLEVLHFALPKYYTDPQRLCSLALLGRKWHAALLGRIYNEWTYNGARQSFMTLWKFVRTLRNNTSIAAIVTTLNIGNYGFYPRAVAGGPKVQLPANERWIHSAIHDAGLGNLEDTVLQSLSRRDRRPLMVILLTSVPNLSALYGHVPQYDPLMATFVKSTLDSEATGNSVRPLGKVKELVLFFEIPVVVNKNDDADNEVHEESSDEDYRNITSDPKIDYVWPVFYLPCLRTLSLFDIDPTDAEMFLGQHDAISHVETLVIGCFHTVFTVQDIQAFLTRIERLKSISLNLHTDCFESEISNPELWDCLQKHKDSLEVIDIFRNGDTFGHKGGWFGLLREFKKLRHLYVQFDTILGGCCDSPMAPFRLRDTLPSTIQKLTLYQNDDHGFSIINLHSHLRELLGG</sequence>
<dbReference type="OMA" id="GENTHFA"/>
<dbReference type="Proteomes" id="UP000070168">
    <property type="component" value="Unassembled WGS sequence"/>
</dbReference>
<dbReference type="Gene3D" id="3.80.10.10">
    <property type="entry name" value="Ribonuclease Inhibitor"/>
    <property type="match status" value="1"/>
</dbReference>
<gene>
    <name evidence="1" type="ORF">PGRI_037870</name>
</gene>
<dbReference type="AlphaFoldDB" id="A0A135LDI9"/>
<dbReference type="EMBL" id="LHQR01000067">
    <property type="protein sequence ID" value="KXG47041.1"/>
    <property type="molecule type" value="Genomic_DNA"/>
</dbReference>
<evidence type="ECO:0000313" key="1">
    <source>
        <dbReference type="EMBL" id="KXG47041.1"/>
    </source>
</evidence>
<comment type="caution">
    <text evidence="1">The sequence shown here is derived from an EMBL/GenBank/DDBJ whole genome shotgun (WGS) entry which is preliminary data.</text>
</comment>
<proteinExistence type="predicted"/>